<sequence>MIFAYRQIDNLLKLCYNVTQRNEVNIMSTVTIRLNQEEETFFKSYAQLTGQSLSSLFKKALERDIEDEYDLKIYKQAYAEYKADPETISHADFKKELGL</sequence>
<proteinExistence type="predicted"/>
<evidence type="ECO:0000313" key="1">
    <source>
        <dbReference type="EMBL" id="GGE37012.1"/>
    </source>
</evidence>
<reference evidence="1" key="2">
    <citation type="submission" date="2020-09" db="EMBL/GenBank/DDBJ databases">
        <authorList>
            <person name="Sun Q."/>
            <person name="Zhou Y."/>
        </authorList>
    </citation>
    <scope>NUCLEOTIDE SEQUENCE</scope>
    <source>
        <strain evidence="1">CGMCC 1.15533</strain>
    </source>
</reference>
<gene>
    <name evidence="1" type="ORF">GCM10011510_17940</name>
</gene>
<dbReference type="InterPro" id="IPR046257">
    <property type="entry name" value="DUF6290"/>
</dbReference>
<reference evidence="1" key="1">
    <citation type="journal article" date="2014" name="Int. J. Syst. Evol. Microbiol.">
        <title>Complete genome sequence of Corynebacterium casei LMG S-19264T (=DSM 44701T), isolated from a smear-ripened cheese.</title>
        <authorList>
            <consortium name="US DOE Joint Genome Institute (JGI-PGF)"/>
            <person name="Walter F."/>
            <person name="Albersmeier A."/>
            <person name="Kalinowski J."/>
            <person name="Ruckert C."/>
        </authorList>
    </citation>
    <scope>NUCLEOTIDE SEQUENCE</scope>
    <source>
        <strain evidence="1">CGMCC 1.15533</strain>
    </source>
</reference>
<keyword evidence="2" id="KW-1185">Reference proteome</keyword>
<comment type="caution">
    <text evidence="1">The sequence shown here is derived from an EMBL/GenBank/DDBJ whole genome shotgun (WGS) entry which is preliminary data.</text>
</comment>
<organism evidence="1 2">
    <name type="scientific">Streptococcus himalayensis</name>
    <dbReference type="NCBI Taxonomy" id="1888195"/>
    <lineage>
        <taxon>Bacteria</taxon>
        <taxon>Bacillati</taxon>
        <taxon>Bacillota</taxon>
        <taxon>Bacilli</taxon>
        <taxon>Lactobacillales</taxon>
        <taxon>Streptococcaceae</taxon>
        <taxon>Streptococcus</taxon>
    </lineage>
</organism>
<dbReference type="AlphaFoldDB" id="A0A917EHK0"/>
<dbReference type="NCBIfam" id="NF046040">
    <property type="entry name" value="RelB_antitoxin"/>
    <property type="match status" value="1"/>
</dbReference>
<dbReference type="Proteomes" id="UP000660801">
    <property type="component" value="Unassembled WGS sequence"/>
</dbReference>
<name>A0A917EHK0_9STRE</name>
<accession>A0A917EHK0</accession>
<dbReference type="EMBL" id="BMJN01000043">
    <property type="protein sequence ID" value="GGE37012.1"/>
    <property type="molecule type" value="Genomic_DNA"/>
</dbReference>
<protein>
    <recommendedName>
        <fullName evidence="3">RelB protein</fullName>
    </recommendedName>
</protein>
<evidence type="ECO:0000313" key="2">
    <source>
        <dbReference type="Proteomes" id="UP000660801"/>
    </source>
</evidence>
<dbReference type="Pfam" id="PF19807">
    <property type="entry name" value="DUF6290"/>
    <property type="match status" value="1"/>
</dbReference>
<evidence type="ECO:0008006" key="3">
    <source>
        <dbReference type="Google" id="ProtNLM"/>
    </source>
</evidence>